<accession>A0A6I5ZUC7</accession>
<dbReference type="EMBL" id="CP046244">
    <property type="protein sequence ID" value="QGP93524.1"/>
    <property type="molecule type" value="Genomic_DNA"/>
</dbReference>
<evidence type="ECO:0000313" key="2">
    <source>
        <dbReference type="Proteomes" id="UP000425916"/>
    </source>
</evidence>
<sequence length="73" mass="8118">MVVSYQQIVLNKAVAPEIVAAITAAIAVYMPAETGWQITTIRPLNRIANRWVLAGRQELMHSSLALERRRMAG</sequence>
<dbReference type="Proteomes" id="UP000425916">
    <property type="component" value="Chromosome"/>
</dbReference>
<reference evidence="1 2" key="1">
    <citation type="submission" date="2019-11" db="EMBL/GenBank/DDBJ databases">
        <title>Genome sequence of Moorella glycerini DSM11254.</title>
        <authorList>
            <person name="Poehlein A."/>
            <person name="Boeer T."/>
            <person name="Daniel R."/>
        </authorList>
    </citation>
    <scope>NUCLEOTIDE SEQUENCE [LARGE SCALE GENOMIC DNA]</scope>
    <source>
        <strain evidence="1 2">DSM 11254</strain>
    </source>
</reference>
<protein>
    <submittedName>
        <fullName evidence="1">Uncharacterized protein</fullName>
    </submittedName>
</protein>
<proteinExistence type="predicted"/>
<dbReference type="AlphaFoldDB" id="A0A6I5ZUC7"/>
<dbReference type="OrthoDB" id="1726984at2"/>
<name>A0A6I5ZUC7_9FIRM</name>
<dbReference type="RefSeq" id="WP_156275005.1">
    <property type="nucleotide sequence ID" value="NZ_CP046244.1"/>
</dbReference>
<organism evidence="1 2">
    <name type="scientific">Neomoorella glycerini</name>
    <dbReference type="NCBI Taxonomy" id="55779"/>
    <lineage>
        <taxon>Bacteria</taxon>
        <taxon>Bacillati</taxon>
        <taxon>Bacillota</taxon>
        <taxon>Clostridia</taxon>
        <taxon>Neomoorellales</taxon>
        <taxon>Neomoorellaceae</taxon>
        <taxon>Neomoorella</taxon>
    </lineage>
</organism>
<keyword evidence="2" id="KW-1185">Reference proteome</keyword>
<gene>
    <name evidence="1" type="ORF">MGLY_29370</name>
</gene>
<evidence type="ECO:0000313" key="1">
    <source>
        <dbReference type="EMBL" id="QGP93524.1"/>
    </source>
</evidence>